<feature type="transmembrane region" description="Helical" evidence="1">
    <location>
        <begin position="26"/>
        <end position="45"/>
    </location>
</feature>
<evidence type="ECO:0000256" key="1">
    <source>
        <dbReference type="SAM" id="Phobius"/>
    </source>
</evidence>
<accession>A0ABW7Y4H9</accession>
<reference evidence="2 3" key="1">
    <citation type="submission" date="2024-10" db="EMBL/GenBank/DDBJ databases">
        <title>The Natural Products Discovery Center: Release of the First 8490 Sequenced Strains for Exploring Actinobacteria Biosynthetic Diversity.</title>
        <authorList>
            <person name="Kalkreuter E."/>
            <person name="Kautsar S.A."/>
            <person name="Yang D."/>
            <person name="Bader C.D."/>
            <person name="Teijaro C.N."/>
            <person name="Fluegel L."/>
            <person name="Davis C.M."/>
            <person name="Simpson J.R."/>
            <person name="Lauterbach L."/>
            <person name="Steele A.D."/>
            <person name="Gui C."/>
            <person name="Meng S."/>
            <person name="Li G."/>
            <person name="Viehrig K."/>
            <person name="Ye F."/>
            <person name="Su P."/>
            <person name="Kiefer A.F."/>
            <person name="Nichols A."/>
            <person name="Cepeda A.J."/>
            <person name="Yan W."/>
            <person name="Fan B."/>
            <person name="Jiang Y."/>
            <person name="Adhikari A."/>
            <person name="Zheng C.-J."/>
            <person name="Schuster L."/>
            <person name="Cowan T.M."/>
            <person name="Smanski M.J."/>
            <person name="Chevrette M.G."/>
            <person name="De Carvalho L.P.S."/>
            <person name="Shen B."/>
        </authorList>
    </citation>
    <scope>NUCLEOTIDE SEQUENCE [LARGE SCALE GENOMIC DNA]</scope>
    <source>
        <strain evidence="2 3">NPDC051599</strain>
    </source>
</reference>
<gene>
    <name evidence="2" type="ORF">ACIA8P_21795</name>
</gene>
<keyword evidence="3" id="KW-1185">Reference proteome</keyword>
<keyword evidence="1" id="KW-0472">Membrane</keyword>
<keyword evidence="1" id="KW-1133">Transmembrane helix</keyword>
<dbReference type="Proteomes" id="UP001612415">
    <property type="component" value="Unassembled WGS sequence"/>
</dbReference>
<organism evidence="2 3">
    <name type="scientific">Streptomyces cellulosae</name>
    <dbReference type="NCBI Taxonomy" id="1968"/>
    <lineage>
        <taxon>Bacteria</taxon>
        <taxon>Bacillati</taxon>
        <taxon>Actinomycetota</taxon>
        <taxon>Actinomycetes</taxon>
        <taxon>Kitasatosporales</taxon>
        <taxon>Streptomycetaceae</taxon>
        <taxon>Streptomyces</taxon>
    </lineage>
</organism>
<comment type="caution">
    <text evidence="2">The sequence shown here is derived from an EMBL/GenBank/DDBJ whole genome shotgun (WGS) entry which is preliminary data.</text>
</comment>
<proteinExistence type="predicted"/>
<dbReference type="EMBL" id="JBITDC010000007">
    <property type="protein sequence ID" value="MFI5677272.1"/>
    <property type="molecule type" value="Genomic_DNA"/>
</dbReference>
<protein>
    <recommendedName>
        <fullName evidence="4">DUF1328 domain-containing protein</fullName>
    </recommendedName>
</protein>
<name>A0ABW7Y4H9_STRCE</name>
<dbReference type="RefSeq" id="WP_158727099.1">
    <property type="nucleotide sequence ID" value="NZ_JBITDC010000007.1"/>
</dbReference>
<keyword evidence="1" id="KW-0812">Transmembrane</keyword>
<evidence type="ECO:0008006" key="4">
    <source>
        <dbReference type="Google" id="ProtNLM"/>
    </source>
</evidence>
<sequence>MMVAFLLIVLVAVALGIIGVAAHGLGYLLAIGIVLFLADVAFITVRGGRRLRRKPLR</sequence>
<evidence type="ECO:0000313" key="2">
    <source>
        <dbReference type="EMBL" id="MFI5677272.1"/>
    </source>
</evidence>
<evidence type="ECO:0000313" key="3">
    <source>
        <dbReference type="Proteomes" id="UP001612415"/>
    </source>
</evidence>